<protein>
    <submittedName>
        <fullName evidence="1">Uncharacterized protein</fullName>
    </submittedName>
</protein>
<dbReference type="AlphaFoldDB" id="A0A2K8NTZ1"/>
<reference evidence="1 2" key="1">
    <citation type="submission" date="2017-11" db="EMBL/GenBank/DDBJ databases">
        <title>Genome sequence of Entomoplasma luminosum PIMN-1 (ATCC 49195).</title>
        <authorList>
            <person name="Lo W.-S."/>
            <person name="Gasparich G.E."/>
            <person name="Kuo C.-H."/>
        </authorList>
    </citation>
    <scope>NUCLEOTIDE SEQUENCE [LARGE SCALE GENOMIC DNA]</scope>
    <source>
        <strain evidence="1 2">PIMN-1</strain>
    </source>
</reference>
<accession>A0A2K8NTZ1</accession>
<evidence type="ECO:0000313" key="1">
    <source>
        <dbReference type="EMBL" id="ATZ17234.1"/>
    </source>
</evidence>
<dbReference type="RefSeq" id="WP_025734660.1">
    <property type="nucleotide sequence ID" value="NZ_CP024963.1"/>
</dbReference>
<keyword evidence="2" id="KW-1185">Reference proteome</keyword>
<organism evidence="1 2">
    <name type="scientific">Williamsoniiplasma luminosum</name>
    <dbReference type="NCBI Taxonomy" id="214888"/>
    <lineage>
        <taxon>Bacteria</taxon>
        <taxon>Bacillati</taxon>
        <taxon>Mycoplasmatota</taxon>
        <taxon>Mollicutes</taxon>
        <taxon>Entomoplasmatales</taxon>
        <taxon>Williamsoniiplasma</taxon>
    </lineage>
</organism>
<name>A0A2K8NTZ1_9MOLU</name>
<dbReference type="EMBL" id="CP024963">
    <property type="protein sequence ID" value="ATZ17234.1"/>
    <property type="molecule type" value="Genomic_DNA"/>
</dbReference>
<gene>
    <name evidence="1" type="ORF">ELUMI_v1c05100</name>
</gene>
<dbReference type="Proteomes" id="UP000232063">
    <property type="component" value="Chromosome"/>
</dbReference>
<sequence length="82" mass="9609">MTIGQLLKKYGEQLYAIELFDYETGDTLPLLLYPKKIINKLKFKSFQVWYNENESINVLMIGIDAKYYHDFWVNIINNGLGG</sequence>
<proteinExistence type="predicted"/>
<dbReference type="KEGG" id="elj:ELUMI_v1c05100"/>
<evidence type="ECO:0000313" key="2">
    <source>
        <dbReference type="Proteomes" id="UP000232063"/>
    </source>
</evidence>